<gene>
    <name evidence="1" type="ORF">NBRC3293_2383</name>
</gene>
<evidence type="ECO:0008006" key="3">
    <source>
        <dbReference type="Google" id="ProtNLM"/>
    </source>
</evidence>
<dbReference type="EMBL" id="BARJ01000012">
    <property type="protein sequence ID" value="GEM17886.1"/>
    <property type="molecule type" value="Genomic_DNA"/>
</dbReference>
<dbReference type="GO" id="GO:0003677">
    <property type="term" value="F:DNA binding"/>
    <property type="evidence" value="ECO:0007669"/>
    <property type="project" value="InterPro"/>
</dbReference>
<dbReference type="Proteomes" id="UP000484858">
    <property type="component" value="Unassembled WGS sequence"/>
</dbReference>
<proteinExistence type="predicted"/>
<evidence type="ECO:0000313" key="2">
    <source>
        <dbReference type="Proteomes" id="UP000484858"/>
    </source>
</evidence>
<dbReference type="Gene3D" id="1.10.260.40">
    <property type="entry name" value="lambda repressor-like DNA-binding domains"/>
    <property type="match status" value="1"/>
</dbReference>
<organism evidence="1 2">
    <name type="scientific">Gluconobacter oxydans NBRC 3293</name>
    <dbReference type="NCBI Taxonomy" id="1315969"/>
    <lineage>
        <taxon>Bacteria</taxon>
        <taxon>Pseudomonadati</taxon>
        <taxon>Pseudomonadota</taxon>
        <taxon>Alphaproteobacteria</taxon>
        <taxon>Acetobacterales</taxon>
        <taxon>Acetobacteraceae</taxon>
        <taxon>Gluconobacter</taxon>
    </lineage>
</organism>
<dbReference type="AlphaFoldDB" id="A0A829XBW7"/>
<comment type="caution">
    <text evidence="1">The sequence shown here is derived from an EMBL/GenBank/DDBJ whole genome shotgun (WGS) entry which is preliminary data.</text>
</comment>
<accession>A0A829XBW7</accession>
<reference evidence="1 2" key="1">
    <citation type="submission" date="2013-04" db="EMBL/GenBank/DDBJ databases">
        <title>Gluconobacter oxydans NBRC 3293 whole genome sequence.</title>
        <authorList>
            <person name="Matsutani M."/>
            <person name="Yakushi T."/>
            <person name="Matsushita K."/>
        </authorList>
    </citation>
    <scope>NUCLEOTIDE SEQUENCE [LARGE SCALE GENOMIC DNA]</scope>
    <source>
        <strain evidence="1 2">NBRC 3293</strain>
    </source>
</reference>
<dbReference type="SUPFAM" id="SSF47413">
    <property type="entry name" value="lambda repressor-like DNA-binding domains"/>
    <property type="match status" value="1"/>
</dbReference>
<evidence type="ECO:0000313" key="1">
    <source>
        <dbReference type="EMBL" id="GEM17886.1"/>
    </source>
</evidence>
<sequence length="75" mass="8832">MSMTLDEYLKKHELTDAEFARQSGINLRKIVGDWRRGTRRPDAENMRKILVYTSGRVTPNDFILSKDMIQRYLGQ</sequence>
<name>A0A829XBW7_GLUOY</name>
<dbReference type="InterPro" id="IPR010982">
    <property type="entry name" value="Lambda_DNA-bd_dom_sf"/>
</dbReference>
<protein>
    <recommendedName>
        <fullName evidence="3">HTH cro/C1-type domain-containing protein</fullName>
    </recommendedName>
</protein>